<feature type="compositionally biased region" description="Acidic residues" evidence="1">
    <location>
        <begin position="49"/>
        <end position="67"/>
    </location>
</feature>
<dbReference type="Proteomes" id="UP000799750">
    <property type="component" value="Unassembled WGS sequence"/>
</dbReference>
<name>A0A6A6RA54_9PEZI</name>
<protein>
    <recommendedName>
        <fullName evidence="4">F-box domain-containing protein</fullName>
    </recommendedName>
</protein>
<dbReference type="OrthoDB" id="9984533at2759"/>
<evidence type="ECO:0000313" key="3">
    <source>
        <dbReference type="Proteomes" id="UP000799750"/>
    </source>
</evidence>
<reference evidence="2" key="1">
    <citation type="journal article" date="2020" name="Stud. Mycol.">
        <title>101 Dothideomycetes genomes: a test case for predicting lifestyles and emergence of pathogens.</title>
        <authorList>
            <person name="Haridas S."/>
            <person name="Albert R."/>
            <person name="Binder M."/>
            <person name="Bloem J."/>
            <person name="Labutti K."/>
            <person name="Salamov A."/>
            <person name="Andreopoulos B."/>
            <person name="Baker S."/>
            <person name="Barry K."/>
            <person name="Bills G."/>
            <person name="Bluhm B."/>
            <person name="Cannon C."/>
            <person name="Castanera R."/>
            <person name="Culley D."/>
            <person name="Daum C."/>
            <person name="Ezra D."/>
            <person name="Gonzalez J."/>
            <person name="Henrissat B."/>
            <person name="Kuo A."/>
            <person name="Liang C."/>
            <person name="Lipzen A."/>
            <person name="Lutzoni F."/>
            <person name="Magnuson J."/>
            <person name="Mondo S."/>
            <person name="Nolan M."/>
            <person name="Ohm R."/>
            <person name="Pangilinan J."/>
            <person name="Park H.-J."/>
            <person name="Ramirez L."/>
            <person name="Alfaro M."/>
            <person name="Sun H."/>
            <person name="Tritt A."/>
            <person name="Yoshinaga Y."/>
            <person name="Zwiers L.-H."/>
            <person name="Turgeon B."/>
            <person name="Goodwin S."/>
            <person name="Spatafora J."/>
            <person name="Crous P."/>
            <person name="Grigoriev I."/>
        </authorList>
    </citation>
    <scope>NUCLEOTIDE SEQUENCE</scope>
    <source>
        <strain evidence="2">CBS 269.34</strain>
    </source>
</reference>
<evidence type="ECO:0008006" key="4">
    <source>
        <dbReference type="Google" id="ProtNLM"/>
    </source>
</evidence>
<dbReference type="AlphaFoldDB" id="A0A6A6RA54"/>
<keyword evidence="3" id="KW-1185">Reference proteome</keyword>
<organism evidence="2 3">
    <name type="scientific">Lophium mytilinum</name>
    <dbReference type="NCBI Taxonomy" id="390894"/>
    <lineage>
        <taxon>Eukaryota</taxon>
        <taxon>Fungi</taxon>
        <taxon>Dikarya</taxon>
        <taxon>Ascomycota</taxon>
        <taxon>Pezizomycotina</taxon>
        <taxon>Dothideomycetes</taxon>
        <taxon>Pleosporomycetidae</taxon>
        <taxon>Mytilinidiales</taxon>
        <taxon>Mytilinidiaceae</taxon>
        <taxon>Lophium</taxon>
    </lineage>
</organism>
<gene>
    <name evidence="2" type="ORF">BU16DRAFT_534216</name>
</gene>
<evidence type="ECO:0000313" key="2">
    <source>
        <dbReference type="EMBL" id="KAF2501559.1"/>
    </source>
</evidence>
<feature type="region of interest" description="Disordered" evidence="1">
    <location>
        <begin position="38"/>
        <end position="67"/>
    </location>
</feature>
<accession>A0A6A6RA54</accession>
<proteinExistence type="predicted"/>
<sequence>MGSWDFYCACCGGGFKLWSALPPAEEWARIRKLLEEGSKQEVPRKKDENEEDGEEEEEDEAEDDDEGWLDCSICSHESTDWMKHLRLLGHNPHGKVGRGVFLTGLGYAQDYGSTEVEPGNHPNVLTADGPDVQTYYSAWDGKLQLSVYVNVLSTGDELIDFPLPFHDQCLQMIRRVISGKPDGEISIDTLYDAMGTARGGLGTERDPRPYNNSSLFLNYYQFAGAAREQYWGADRGYEPWYNDPIDIPAISKFLKNLPRAAPPREVKASDPAKDPFAKMPLELLVEIIMQLPQESLLPFFLSSRAARLASQSQWVWKKRILVDMPWMWELDEKKDYPEEVDWHAVYAKLDRLSFPEEWEGLKVSSGYALVFFDTGIILYGD</sequence>
<feature type="compositionally biased region" description="Basic and acidic residues" evidence="1">
    <location>
        <begin position="38"/>
        <end position="48"/>
    </location>
</feature>
<evidence type="ECO:0000256" key="1">
    <source>
        <dbReference type="SAM" id="MobiDB-lite"/>
    </source>
</evidence>
<dbReference type="InterPro" id="IPR036047">
    <property type="entry name" value="F-box-like_dom_sf"/>
</dbReference>
<dbReference type="SUPFAM" id="SSF81383">
    <property type="entry name" value="F-box domain"/>
    <property type="match status" value="1"/>
</dbReference>
<dbReference type="EMBL" id="MU004182">
    <property type="protein sequence ID" value="KAF2501559.1"/>
    <property type="molecule type" value="Genomic_DNA"/>
</dbReference>